<organism evidence="1 2">
    <name type="scientific">Mucilaginibacter conchicola</name>
    <dbReference type="NCBI Taxonomy" id="2303333"/>
    <lineage>
        <taxon>Bacteria</taxon>
        <taxon>Pseudomonadati</taxon>
        <taxon>Bacteroidota</taxon>
        <taxon>Sphingobacteriia</taxon>
        <taxon>Sphingobacteriales</taxon>
        <taxon>Sphingobacteriaceae</taxon>
        <taxon>Mucilaginibacter</taxon>
    </lineage>
</organism>
<dbReference type="Gene3D" id="2.60.40.2700">
    <property type="match status" value="1"/>
</dbReference>
<dbReference type="RefSeq" id="WP_117390416.1">
    <property type="nucleotide sequence ID" value="NZ_QWDC01000001.1"/>
</dbReference>
<reference evidence="1 2" key="1">
    <citation type="submission" date="2018-08" db="EMBL/GenBank/DDBJ databases">
        <title>Mucilaginibacter sp. MYSH2.</title>
        <authorList>
            <person name="Seo T."/>
        </authorList>
    </citation>
    <scope>NUCLEOTIDE SEQUENCE [LARGE SCALE GENOMIC DNA]</scope>
    <source>
        <strain evidence="1 2">MYSH2</strain>
    </source>
</reference>
<dbReference type="OrthoDB" id="966171at2"/>
<accession>A0A372NXL0</accession>
<evidence type="ECO:0000313" key="1">
    <source>
        <dbReference type="EMBL" id="RFZ94858.1"/>
    </source>
</evidence>
<proteinExistence type="predicted"/>
<protein>
    <recommendedName>
        <fullName evidence="3">Ig-like domain-containing protein</fullName>
    </recommendedName>
</protein>
<keyword evidence="2" id="KW-1185">Reference proteome</keyword>
<evidence type="ECO:0008006" key="3">
    <source>
        <dbReference type="Google" id="ProtNLM"/>
    </source>
</evidence>
<name>A0A372NXL0_9SPHI</name>
<dbReference type="Proteomes" id="UP000264217">
    <property type="component" value="Unassembled WGS sequence"/>
</dbReference>
<comment type="caution">
    <text evidence="1">The sequence shown here is derived from an EMBL/GenBank/DDBJ whole genome shotgun (WGS) entry which is preliminary data.</text>
</comment>
<dbReference type="AlphaFoldDB" id="A0A372NXL0"/>
<dbReference type="EMBL" id="QWDC01000001">
    <property type="protein sequence ID" value="RFZ94858.1"/>
    <property type="molecule type" value="Genomic_DNA"/>
</dbReference>
<sequence>MTGPQDENKKDYSTYSWYKIDASGKKQLTSVKTKKYTEVATAQGYYSYQLVTENSNGCESPVSDVFKVFVLPVIDITVTAANTSICTDVGSTTLTAKTSLKNQNLVYQWYRNGVKINGANDETYNVTGEAKAEKIIFSVSASFALNPNSPVTVTKEVTVIPQATKPMITAN</sequence>
<gene>
    <name evidence="1" type="ORF">D0C36_04810</name>
</gene>
<evidence type="ECO:0000313" key="2">
    <source>
        <dbReference type="Proteomes" id="UP000264217"/>
    </source>
</evidence>